<dbReference type="Gene3D" id="3.30.450.20">
    <property type="entry name" value="PAS domain"/>
    <property type="match status" value="1"/>
</dbReference>
<dbReference type="EMBL" id="FMCT01000020">
    <property type="protein sequence ID" value="SCF48998.1"/>
    <property type="molecule type" value="Genomic_DNA"/>
</dbReference>
<reference evidence="3" key="1">
    <citation type="submission" date="2016-06" db="EMBL/GenBank/DDBJ databases">
        <authorList>
            <person name="Varghese N."/>
            <person name="Submissions Spin"/>
        </authorList>
    </citation>
    <scope>NUCLEOTIDE SEQUENCE [LARGE SCALE GENOMIC DNA]</scope>
    <source>
        <strain evidence="3">DSM 43168</strain>
    </source>
</reference>
<sequence>MSTYPSSEQLLDLFNWASPGMLVTDADGAVVLANKAATELLGDTAAAGTPLAAALGVDDYDALLAAGTPVENREARFANPDFASGYANIGFGEVDGRTYGFWALRPVTTHPTPSPTPGEGPSTAQVWINQVDRSSDSYAPVDAEAVRFIRAYYDHCPVAIHLIEEDGTVAHANWKDISIVGASAQPDAYVGHHIRRIYADQDVVEDFLGRWGEDAPIIDFRADFLNNGERVPVVIFSTAKVEDDRLKNTRCFVFADSHPHRERDKVRALDLNF</sequence>
<accession>A0A1C5AUT0</accession>
<dbReference type="SUPFAM" id="SSF55785">
    <property type="entry name" value="PYP-like sensor domain (PAS domain)"/>
    <property type="match status" value="1"/>
</dbReference>
<evidence type="ECO:0000313" key="3">
    <source>
        <dbReference type="Proteomes" id="UP000183585"/>
    </source>
</evidence>
<dbReference type="Pfam" id="PF13188">
    <property type="entry name" value="PAS_8"/>
    <property type="match status" value="1"/>
</dbReference>
<dbReference type="PROSITE" id="PS50112">
    <property type="entry name" value="PAS"/>
    <property type="match status" value="1"/>
</dbReference>
<organism evidence="2 3">
    <name type="scientific">Micromonospora carbonacea</name>
    <dbReference type="NCBI Taxonomy" id="47853"/>
    <lineage>
        <taxon>Bacteria</taxon>
        <taxon>Bacillati</taxon>
        <taxon>Actinomycetota</taxon>
        <taxon>Actinomycetes</taxon>
        <taxon>Micromonosporales</taxon>
        <taxon>Micromonosporaceae</taxon>
        <taxon>Micromonospora</taxon>
    </lineage>
</organism>
<evidence type="ECO:0000313" key="2">
    <source>
        <dbReference type="EMBL" id="SCF48998.1"/>
    </source>
</evidence>
<dbReference type="InterPro" id="IPR035965">
    <property type="entry name" value="PAS-like_dom_sf"/>
</dbReference>
<name>A0A1C5AUT0_9ACTN</name>
<dbReference type="InterPro" id="IPR000014">
    <property type="entry name" value="PAS"/>
</dbReference>
<keyword evidence="3" id="KW-1185">Reference proteome</keyword>
<proteinExistence type="predicted"/>
<dbReference type="AlphaFoldDB" id="A0A1C5AUT0"/>
<dbReference type="SMART" id="SM00091">
    <property type="entry name" value="PAS"/>
    <property type="match status" value="2"/>
</dbReference>
<gene>
    <name evidence="2" type="ORF">GA0070563_12065</name>
</gene>
<evidence type="ECO:0000259" key="1">
    <source>
        <dbReference type="PROSITE" id="PS50112"/>
    </source>
</evidence>
<dbReference type="Proteomes" id="UP000183585">
    <property type="component" value="Unassembled WGS sequence"/>
</dbReference>
<protein>
    <recommendedName>
        <fullName evidence="1">PAS domain-containing protein</fullName>
    </recommendedName>
</protein>
<feature type="domain" description="PAS" evidence="1">
    <location>
        <begin position="6"/>
        <end position="42"/>
    </location>
</feature>
<dbReference type="RefSeq" id="WP_074478900.1">
    <property type="nucleotide sequence ID" value="NZ_FMCT01000020.1"/>
</dbReference>